<evidence type="ECO:0000256" key="6">
    <source>
        <dbReference type="ARBA" id="ARBA00022989"/>
    </source>
</evidence>
<dbReference type="InterPro" id="IPR017972">
    <property type="entry name" value="Cyt_P450_CS"/>
</dbReference>
<dbReference type="PROSITE" id="PS00086">
    <property type="entry name" value="CYTOCHROME_P450"/>
    <property type="match status" value="1"/>
</dbReference>
<dbReference type="PRINTS" id="PR00463">
    <property type="entry name" value="EP450I"/>
</dbReference>
<proteinExistence type="inferred from homology"/>
<dbReference type="InterPro" id="IPR002401">
    <property type="entry name" value="Cyt_P450_E_grp-I"/>
</dbReference>
<organism evidence="14 15">
    <name type="scientific">Cannabis sativa</name>
    <name type="common">Hemp</name>
    <name type="synonym">Marijuana</name>
    <dbReference type="NCBI Taxonomy" id="3483"/>
    <lineage>
        <taxon>Eukaryota</taxon>
        <taxon>Viridiplantae</taxon>
        <taxon>Streptophyta</taxon>
        <taxon>Embryophyta</taxon>
        <taxon>Tracheophyta</taxon>
        <taxon>Spermatophyta</taxon>
        <taxon>Magnoliopsida</taxon>
        <taxon>eudicotyledons</taxon>
        <taxon>Gunneridae</taxon>
        <taxon>Pentapetalae</taxon>
        <taxon>rosids</taxon>
        <taxon>fabids</taxon>
        <taxon>Rosales</taxon>
        <taxon>Cannabaceae</taxon>
        <taxon>Cannabis</taxon>
    </lineage>
</organism>
<dbReference type="GO" id="GO:0020037">
    <property type="term" value="F:heme binding"/>
    <property type="evidence" value="ECO:0007669"/>
    <property type="project" value="InterPro"/>
</dbReference>
<dbReference type="Pfam" id="PF00067">
    <property type="entry name" value="p450"/>
    <property type="match status" value="1"/>
</dbReference>
<dbReference type="GO" id="GO:0005506">
    <property type="term" value="F:iron ion binding"/>
    <property type="evidence" value="ECO:0007669"/>
    <property type="project" value="InterPro"/>
</dbReference>
<dbReference type="GO" id="GO:0004497">
    <property type="term" value="F:monooxygenase activity"/>
    <property type="evidence" value="ECO:0007669"/>
    <property type="project" value="UniProtKB-KW"/>
</dbReference>
<comment type="cofactor">
    <cofactor evidence="11">
        <name>heme</name>
        <dbReference type="ChEBI" id="CHEBI:30413"/>
    </cofactor>
</comment>
<evidence type="ECO:0000256" key="4">
    <source>
        <dbReference type="ARBA" id="ARBA00022692"/>
    </source>
</evidence>
<comment type="subcellular location">
    <subcellularLocation>
        <location evidence="1">Membrane</location>
        <topology evidence="1">Single-pass membrane protein</topology>
    </subcellularLocation>
</comment>
<evidence type="ECO:0000256" key="11">
    <source>
        <dbReference type="PIRSR" id="PIRSR602401-1"/>
    </source>
</evidence>
<evidence type="ECO:0000256" key="1">
    <source>
        <dbReference type="ARBA" id="ARBA00004167"/>
    </source>
</evidence>
<dbReference type="GO" id="GO:0016020">
    <property type="term" value="C:membrane"/>
    <property type="evidence" value="ECO:0007669"/>
    <property type="project" value="UniProtKB-SubCell"/>
</dbReference>
<evidence type="ECO:0008006" key="16">
    <source>
        <dbReference type="Google" id="ProtNLM"/>
    </source>
</evidence>
<name>A0A7J6FT35_CANSA</name>
<evidence type="ECO:0000313" key="15">
    <source>
        <dbReference type="Proteomes" id="UP000525078"/>
    </source>
</evidence>
<dbReference type="Gene3D" id="1.10.630.10">
    <property type="entry name" value="Cytochrome P450"/>
    <property type="match status" value="1"/>
</dbReference>
<dbReference type="CDD" id="cd20653">
    <property type="entry name" value="CYP81"/>
    <property type="match status" value="1"/>
</dbReference>
<feature type="binding site" description="axial binding residue" evidence="11">
    <location>
        <position position="438"/>
    </location>
    <ligand>
        <name>heme</name>
        <dbReference type="ChEBI" id="CHEBI:30413"/>
    </ligand>
    <ligandPart>
        <name>Fe</name>
        <dbReference type="ChEBI" id="CHEBI:18248"/>
    </ligandPart>
</feature>
<keyword evidence="6 13" id="KW-1133">Transmembrane helix</keyword>
<evidence type="ECO:0000256" key="12">
    <source>
        <dbReference type="RuleBase" id="RU000461"/>
    </source>
</evidence>
<dbReference type="InterPro" id="IPR050651">
    <property type="entry name" value="Plant_Cytochrome_P450_Monoox"/>
</dbReference>
<dbReference type="InterPro" id="IPR036396">
    <property type="entry name" value="Cyt_P450_sf"/>
</dbReference>
<dbReference type="GO" id="GO:0016705">
    <property type="term" value="F:oxidoreductase activity, acting on paired donors, with incorporation or reduction of molecular oxygen"/>
    <property type="evidence" value="ECO:0007669"/>
    <property type="project" value="InterPro"/>
</dbReference>
<keyword evidence="5 11" id="KW-0479">Metal-binding</keyword>
<dbReference type="PANTHER" id="PTHR47947:SF62">
    <property type="entry name" value="CYTOCHROME P450, FAMILY 81, SUBFAMILY D, POLYPEPTIDE 5"/>
    <property type="match status" value="1"/>
</dbReference>
<comment type="similarity">
    <text evidence="2 12">Belongs to the cytochrome P450 family.</text>
</comment>
<evidence type="ECO:0000256" key="9">
    <source>
        <dbReference type="ARBA" id="ARBA00023033"/>
    </source>
</evidence>
<dbReference type="InterPro" id="IPR001128">
    <property type="entry name" value="Cyt_P450"/>
</dbReference>
<keyword evidence="3 11" id="KW-0349">Heme</keyword>
<gene>
    <name evidence="14" type="ORF">F8388_007797</name>
</gene>
<keyword evidence="7 12" id="KW-0560">Oxidoreductase</keyword>
<keyword evidence="8 11" id="KW-0408">Iron</keyword>
<dbReference type="EMBL" id="JAATIP010000098">
    <property type="protein sequence ID" value="KAF4373891.1"/>
    <property type="molecule type" value="Genomic_DNA"/>
</dbReference>
<keyword evidence="10 13" id="KW-0472">Membrane</keyword>
<evidence type="ECO:0000313" key="14">
    <source>
        <dbReference type="EMBL" id="KAF4373891.1"/>
    </source>
</evidence>
<evidence type="ECO:0000256" key="3">
    <source>
        <dbReference type="ARBA" id="ARBA00022617"/>
    </source>
</evidence>
<evidence type="ECO:0000256" key="7">
    <source>
        <dbReference type="ARBA" id="ARBA00023002"/>
    </source>
</evidence>
<evidence type="ECO:0000256" key="10">
    <source>
        <dbReference type="ARBA" id="ARBA00023136"/>
    </source>
</evidence>
<dbReference type="PRINTS" id="PR00385">
    <property type="entry name" value="P450"/>
</dbReference>
<evidence type="ECO:0000256" key="2">
    <source>
        <dbReference type="ARBA" id="ARBA00010617"/>
    </source>
</evidence>
<protein>
    <recommendedName>
        <fullName evidence="16">Cytochrome P450</fullName>
    </recommendedName>
</protein>
<dbReference type="AlphaFoldDB" id="A0A7J6FT35"/>
<comment type="caution">
    <text evidence="14">The sequence shown here is derived from an EMBL/GenBank/DDBJ whole genome shotgun (WGS) entry which is preliminary data.</text>
</comment>
<feature type="transmembrane region" description="Helical" evidence="13">
    <location>
        <begin position="6"/>
        <end position="22"/>
    </location>
</feature>
<evidence type="ECO:0000256" key="5">
    <source>
        <dbReference type="ARBA" id="ARBA00022723"/>
    </source>
</evidence>
<dbReference type="SUPFAM" id="SSF48264">
    <property type="entry name" value="Cytochrome P450"/>
    <property type="match status" value="1"/>
</dbReference>
<sequence length="500" mass="57130">MEEIIIITITIIIFTIFFFKITKTNKTHYKNPPPSPPSYPIIGHLHLLTNQPIHRALQKLSTQYGDVFSLQFGSRHVAIISSPSAVEECFTKNDIVLANRPLLIMGKHVGYNYTNIVNAPYGHHWRNLRRIATVEILSSTRLNLFLDIRKDEILRLLRQFSGAGGGWSRVELRSKLTEMSFNIIMRMMAGKRYYGDDVAEEARRFREVMKEVLENAGAENPADFLPVLKWIPINNYEKRVERLGKKADLFLQGLIEEHRNRKDGGDRNTVIDHLLTLQESQPEYYSDQIIKGFVLILLMAGSDTSAVTLEWAMSNLLNHPRILQKVRDELDSQVGQQQLLEESNLTKLSYLRNVIFETLRLYPAAPLLIPHYSSSDCTISGFDVPRNTMIIVNAWAIQRDPKFWEDPEIFKPERFESNNISETEGYKFMPFGVGRRACPGIGLAERVVGLTLGSLIQCFEWENISKEKVDMSEGKGLTMPKAVPLEAMCKPCPIMDVLFS</sequence>
<dbReference type="FunFam" id="1.10.630.10:FF:000023">
    <property type="entry name" value="Cytochrome P450 family protein"/>
    <property type="match status" value="1"/>
</dbReference>
<dbReference type="Proteomes" id="UP000525078">
    <property type="component" value="Unassembled WGS sequence"/>
</dbReference>
<reference evidence="14 15" key="1">
    <citation type="journal article" date="2020" name="bioRxiv">
        <title>Sequence and annotation of 42 cannabis genomes reveals extensive copy number variation in cannabinoid synthesis and pathogen resistance genes.</title>
        <authorList>
            <person name="Mckernan K.J."/>
            <person name="Helbert Y."/>
            <person name="Kane L.T."/>
            <person name="Ebling H."/>
            <person name="Zhang L."/>
            <person name="Liu B."/>
            <person name="Eaton Z."/>
            <person name="Mclaughlin S."/>
            <person name="Kingan S."/>
            <person name="Baybayan P."/>
            <person name="Concepcion G."/>
            <person name="Jordan M."/>
            <person name="Riva A."/>
            <person name="Barbazuk W."/>
            <person name="Harkins T."/>
        </authorList>
    </citation>
    <scope>NUCLEOTIDE SEQUENCE [LARGE SCALE GENOMIC DNA]</scope>
    <source>
        <strain evidence="15">cv. Jamaican Lion 4</strain>
        <tissue evidence="14">Leaf</tissue>
    </source>
</reference>
<accession>A0A7J6FT35</accession>
<dbReference type="PANTHER" id="PTHR47947">
    <property type="entry name" value="CYTOCHROME P450 82C3-RELATED"/>
    <property type="match status" value="1"/>
</dbReference>
<evidence type="ECO:0000256" key="8">
    <source>
        <dbReference type="ARBA" id="ARBA00023004"/>
    </source>
</evidence>
<keyword evidence="4 13" id="KW-0812">Transmembrane</keyword>
<keyword evidence="9 12" id="KW-0503">Monooxygenase</keyword>
<evidence type="ECO:0000256" key="13">
    <source>
        <dbReference type="SAM" id="Phobius"/>
    </source>
</evidence>